<gene>
    <name evidence="1" type="ORF">GMD42_01540</name>
</gene>
<dbReference type="EMBL" id="WNCL01000003">
    <property type="protein sequence ID" value="MTU42322.1"/>
    <property type="molecule type" value="Genomic_DNA"/>
</dbReference>
<dbReference type="AlphaFoldDB" id="A0A6I3RXF6"/>
<name>A0A6I3RXF6_9BURK</name>
<dbReference type="RefSeq" id="WP_008810132.1">
    <property type="nucleotide sequence ID" value="NZ_CAKVUT010000088.1"/>
</dbReference>
<sequence length="256" mass="27043">MSVRKLFAGLLFSGISLLALSGCAVGPENNNPTQLTAQWVDPAATFEQKTITGLLVAAVVENPTNRRIFEDIACDVLALHGIPSTPSYRAIPQASNLTILGGGLNYSALFSAARLAKASNVLAIHQTGTKTNVIYDPGMTWGPDPFWGPGPWGGPFGPDPFWGGWAIPPSITQQNIIESNTELVSVKTGAVLWTGAFSTVSNQAPITQALQEYVGMVLQAILNNGFLIPVSMPNYQIQPAAKFNPQSAGNAGALPR</sequence>
<comment type="caution">
    <text evidence="1">The sequence shown here is derived from an EMBL/GenBank/DDBJ whole genome shotgun (WGS) entry which is preliminary data.</text>
</comment>
<dbReference type="Proteomes" id="UP000462362">
    <property type="component" value="Unassembled WGS sequence"/>
</dbReference>
<proteinExistence type="predicted"/>
<evidence type="ECO:0008006" key="3">
    <source>
        <dbReference type="Google" id="ProtNLM"/>
    </source>
</evidence>
<dbReference type="GeneID" id="43349783"/>
<dbReference type="PROSITE" id="PS51257">
    <property type="entry name" value="PROKAR_LIPOPROTEIN"/>
    <property type="match status" value="1"/>
</dbReference>
<accession>A0A6I3RXF6</accession>
<evidence type="ECO:0000313" key="1">
    <source>
        <dbReference type="EMBL" id="MTU42322.1"/>
    </source>
</evidence>
<organism evidence="1 2">
    <name type="scientific">Parasutterella excrementihominis</name>
    <dbReference type="NCBI Taxonomy" id="487175"/>
    <lineage>
        <taxon>Bacteria</taxon>
        <taxon>Pseudomonadati</taxon>
        <taxon>Pseudomonadota</taxon>
        <taxon>Betaproteobacteria</taxon>
        <taxon>Burkholderiales</taxon>
        <taxon>Sutterellaceae</taxon>
        <taxon>Parasutterella</taxon>
    </lineage>
</organism>
<evidence type="ECO:0000313" key="2">
    <source>
        <dbReference type="Proteomes" id="UP000462362"/>
    </source>
</evidence>
<protein>
    <recommendedName>
        <fullName evidence="3">DUF4136 domain-containing protein</fullName>
    </recommendedName>
</protein>
<reference evidence="1 2" key="1">
    <citation type="journal article" date="2019" name="Nat. Med.">
        <title>A library of human gut bacterial isolates paired with longitudinal multiomics data enables mechanistic microbiome research.</title>
        <authorList>
            <person name="Poyet M."/>
            <person name="Groussin M."/>
            <person name="Gibbons S.M."/>
            <person name="Avila-Pacheco J."/>
            <person name="Jiang X."/>
            <person name="Kearney S.M."/>
            <person name="Perrotta A.R."/>
            <person name="Berdy B."/>
            <person name="Zhao S."/>
            <person name="Lieberman T.D."/>
            <person name="Swanson P.K."/>
            <person name="Smith M."/>
            <person name="Roesemann S."/>
            <person name="Alexander J.E."/>
            <person name="Rich S.A."/>
            <person name="Livny J."/>
            <person name="Vlamakis H."/>
            <person name="Clish C."/>
            <person name="Bullock K."/>
            <person name="Deik A."/>
            <person name="Scott J."/>
            <person name="Pierce K.A."/>
            <person name="Xavier R.J."/>
            <person name="Alm E.J."/>
        </authorList>
    </citation>
    <scope>NUCLEOTIDE SEQUENCE [LARGE SCALE GENOMIC DNA]</scope>
    <source>
        <strain evidence="1 2">BIOML-A2</strain>
    </source>
</reference>